<name>A0AAW0DEH6_9AGAR</name>
<dbReference type="SUPFAM" id="SSF110857">
    <property type="entry name" value="Gamma-glutamyl cyclotransferase-like"/>
    <property type="match status" value="1"/>
</dbReference>
<evidence type="ECO:0000256" key="1">
    <source>
        <dbReference type="ARBA" id="ARBA00008861"/>
    </source>
</evidence>
<comment type="similarity">
    <text evidence="1">Belongs to the gamma-glutamylcyclotransferase family.</text>
</comment>
<dbReference type="EMBL" id="JAYKXP010000014">
    <property type="protein sequence ID" value="KAK7050946.1"/>
    <property type="molecule type" value="Genomic_DNA"/>
</dbReference>
<dbReference type="PANTHER" id="PTHR31544:SF2">
    <property type="entry name" value="AIG2-LIKE PROTEIN D"/>
    <property type="match status" value="1"/>
</dbReference>
<dbReference type="PANTHER" id="PTHR31544">
    <property type="entry name" value="AIG2-LIKE PROTEIN D"/>
    <property type="match status" value="1"/>
</dbReference>
<sequence length="193" mass="21607">MATYSAFFYGTLMHPKVLQRVIGVGGKHLQIAPAVLLFADYPGVIPYITAREKLLGQDLGQNDRCVRGSLVAGLTERDIKFLDVFEGEEYDRRKVKAYPLAPFGDMEEYSAKGNESLIPAHPPPIPDKLPTAIDADTYIYLDPSGLESELWSFEEFVTQNAHKWYSADARAREDIVEVDRLRAELLAMQGKGN</sequence>
<dbReference type="InterPro" id="IPR045038">
    <property type="entry name" value="AIG2-like"/>
</dbReference>
<proteinExistence type="inferred from homology"/>
<reference evidence="5 6" key="1">
    <citation type="submission" date="2024-01" db="EMBL/GenBank/DDBJ databases">
        <title>A draft genome for a cacao thread blight-causing isolate of Paramarasmius palmivorus.</title>
        <authorList>
            <person name="Baruah I.K."/>
            <person name="Bukari Y."/>
            <person name="Amoako-Attah I."/>
            <person name="Meinhardt L.W."/>
            <person name="Bailey B.A."/>
            <person name="Cohen S.P."/>
        </authorList>
    </citation>
    <scope>NUCLEOTIDE SEQUENCE [LARGE SCALE GENOMIC DNA]</scope>
    <source>
        <strain evidence="5 6">GH-12</strain>
    </source>
</reference>
<evidence type="ECO:0000256" key="2">
    <source>
        <dbReference type="ARBA" id="ARBA00022679"/>
    </source>
</evidence>
<dbReference type="InterPro" id="IPR009288">
    <property type="entry name" value="AIG2-like_dom"/>
</dbReference>
<dbReference type="InterPro" id="IPR013024">
    <property type="entry name" value="GGCT-like"/>
</dbReference>
<evidence type="ECO:0000313" key="6">
    <source>
        <dbReference type="Proteomes" id="UP001383192"/>
    </source>
</evidence>
<accession>A0AAW0DEH6</accession>
<evidence type="ECO:0000313" key="5">
    <source>
        <dbReference type="EMBL" id="KAK7050946.1"/>
    </source>
</evidence>
<comment type="caution">
    <text evidence="5">The sequence shown here is derived from an EMBL/GenBank/DDBJ whole genome shotgun (WGS) entry which is preliminary data.</text>
</comment>
<evidence type="ECO:0000256" key="3">
    <source>
        <dbReference type="ARBA" id="ARBA00030602"/>
    </source>
</evidence>
<evidence type="ECO:0000259" key="4">
    <source>
        <dbReference type="Pfam" id="PF06094"/>
    </source>
</evidence>
<keyword evidence="2" id="KW-0808">Transferase</keyword>
<keyword evidence="6" id="KW-1185">Reference proteome</keyword>
<dbReference type="Proteomes" id="UP001383192">
    <property type="component" value="Unassembled WGS sequence"/>
</dbReference>
<gene>
    <name evidence="5" type="ORF">VNI00_005058</name>
</gene>
<dbReference type="CDD" id="cd06661">
    <property type="entry name" value="GGCT_like"/>
    <property type="match status" value="1"/>
</dbReference>
<dbReference type="AlphaFoldDB" id="A0AAW0DEH6"/>
<protein>
    <recommendedName>
        <fullName evidence="3">Putative gamma-glutamylcyclotransferase</fullName>
    </recommendedName>
</protein>
<feature type="domain" description="Gamma-glutamylcyclotransferase AIG2-like" evidence="4">
    <location>
        <begin position="7"/>
        <end position="97"/>
    </location>
</feature>
<dbReference type="GO" id="GO:0016740">
    <property type="term" value="F:transferase activity"/>
    <property type="evidence" value="ECO:0007669"/>
    <property type="project" value="UniProtKB-KW"/>
</dbReference>
<organism evidence="5 6">
    <name type="scientific">Paramarasmius palmivorus</name>
    <dbReference type="NCBI Taxonomy" id="297713"/>
    <lineage>
        <taxon>Eukaryota</taxon>
        <taxon>Fungi</taxon>
        <taxon>Dikarya</taxon>
        <taxon>Basidiomycota</taxon>
        <taxon>Agaricomycotina</taxon>
        <taxon>Agaricomycetes</taxon>
        <taxon>Agaricomycetidae</taxon>
        <taxon>Agaricales</taxon>
        <taxon>Marasmiineae</taxon>
        <taxon>Marasmiaceae</taxon>
        <taxon>Paramarasmius</taxon>
    </lineage>
</organism>
<dbReference type="InterPro" id="IPR036568">
    <property type="entry name" value="GGCT-like_sf"/>
</dbReference>
<dbReference type="Gene3D" id="3.10.490.10">
    <property type="entry name" value="Gamma-glutamyl cyclotransferase-like"/>
    <property type="match status" value="1"/>
</dbReference>
<dbReference type="Pfam" id="PF06094">
    <property type="entry name" value="GGACT"/>
    <property type="match status" value="1"/>
</dbReference>